<proteinExistence type="predicted"/>
<feature type="region of interest" description="Disordered" evidence="1">
    <location>
        <begin position="1"/>
        <end position="28"/>
    </location>
</feature>
<comment type="caution">
    <text evidence="2">The sequence shown here is derived from an EMBL/GenBank/DDBJ whole genome shotgun (WGS) entry which is preliminary data.</text>
</comment>
<sequence>MCDGVGRSWTRGSPSYSIENNQRDRCSQQGGAGLRRVAGQCHAYDDGYQDGLCDGEDAEGKVTAESSAPQQHHSSRVQKTWRSRAKGGGDAEVPRNVICYLLSVILHPAVQFLNKGAPGSIPTYKQAERLTKE</sequence>
<dbReference type="AlphaFoldDB" id="A0A9P3PHL8"/>
<evidence type="ECO:0000256" key="1">
    <source>
        <dbReference type="SAM" id="MobiDB-lite"/>
    </source>
</evidence>
<accession>A0A9P3PHL8</accession>
<protein>
    <submittedName>
        <fullName evidence="2">Uncharacterized protein</fullName>
    </submittedName>
</protein>
<feature type="compositionally biased region" description="Basic residues" evidence="1">
    <location>
        <begin position="73"/>
        <end position="85"/>
    </location>
</feature>
<keyword evidence="3" id="KW-1185">Reference proteome</keyword>
<evidence type="ECO:0000313" key="2">
    <source>
        <dbReference type="EMBL" id="GLB35613.1"/>
    </source>
</evidence>
<feature type="compositionally biased region" description="Polar residues" evidence="1">
    <location>
        <begin position="10"/>
        <end position="20"/>
    </location>
</feature>
<organism evidence="2 3">
    <name type="scientific">Lyophyllum shimeji</name>
    <name type="common">Hon-shimeji</name>
    <name type="synonym">Tricholoma shimeji</name>
    <dbReference type="NCBI Taxonomy" id="47721"/>
    <lineage>
        <taxon>Eukaryota</taxon>
        <taxon>Fungi</taxon>
        <taxon>Dikarya</taxon>
        <taxon>Basidiomycota</taxon>
        <taxon>Agaricomycotina</taxon>
        <taxon>Agaricomycetes</taxon>
        <taxon>Agaricomycetidae</taxon>
        <taxon>Agaricales</taxon>
        <taxon>Tricholomatineae</taxon>
        <taxon>Lyophyllaceae</taxon>
        <taxon>Lyophyllum</taxon>
    </lineage>
</organism>
<dbReference type="EMBL" id="BRPK01000002">
    <property type="protein sequence ID" value="GLB35613.1"/>
    <property type="molecule type" value="Genomic_DNA"/>
</dbReference>
<gene>
    <name evidence="2" type="ORF">LshimejAT787_0211780</name>
</gene>
<dbReference type="Proteomes" id="UP001063166">
    <property type="component" value="Unassembled WGS sequence"/>
</dbReference>
<reference evidence="2" key="1">
    <citation type="submission" date="2022-07" db="EMBL/GenBank/DDBJ databases">
        <title>The genome of Lyophyllum shimeji provides insight into the initial evolution of ectomycorrhizal fungal genome.</title>
        <authorList>
            <person name="Kobayashi Y."/>
            <person name="Shibata T."/>
            <person name="Hirakawa H."/>
            <person name="Shigenobu S."/>
            <person name="Nishiyama T."/>
            <person name="Yamada A."/>
            <person name="Hasebe M."/>
            <person name="Kawaguchi M."/>
        </authorList>
    </citation>
    <scope>NUCLEOTIDE SEQUENCE</scope>
    <source>
        <strain evidence="2">AT787</strain>
    </source>
</reference>
<evidence type="ECO:0000313" key="3">
    <source>
        <dbReference type="Proteomes" id="UP001063166"/>
    </source>
</evidence>
<name>A0A9P3PHL8_LYOSH</name>
<feature type="region of interest" description="Disordered" evidence="1">
    <location>
        <begin position="59"/>
        <end position="91"/>
    </location>
</feature>